<evidence type="ECO:0000313" key="3">
    <source>
        <dbReference type="Proteomes" id="UP001428290"/>
    </source>
</evidence>
<dbReference type="Proteomes" id="UP001428290">
    <property type="component" value="Unassembled WGS sequence"/>
</dbReference>
<keyword evidence="3" id="KW-1185">Reference proteome</keyword>
<dbReference type="CDD" id="cd04301">
    <property type="entry name" value="NAT_SF"/>
    <property type="match status" value="1"/>
</dbReference>
<dbReference type="PANTHER" id="PTHR43072:SF60">
    <property type="entry name" value="L-2,4-DIAMINOBUTYRIC ACID ACETYLTRANSFERASE"/>
    <property type="match status" value="1"/>
</dbReference>
<organism evidence="2 3">
    <name type="scientific">Herpetosiphon gulosus</name>
    <dbReference type="NCBI Taxonomy" id="1973496"/>
    <lineage>
        <taxon>Bacteria</taxon>
        <taxon>Bacillati</taxon>
        <taxon>Chloroflexota</taxon>
        <taxon>Chloroflexia</taxon>
        <taxon>Herpetosiphonales</taxon>
        <taxon>Herpetosiphonaceae</taxon>
        <taxon>Herpetosiphon</taxon>
    </lineage>
</organism>
<evidence type="ECO:0000259" key="1">
    <source>
        <dbReference type="PROSITE" id="PS51186"/>
    </source>
</evidence>
<feature type="domain" description="N-acetyltransferase" evidence="1">
    <location>
        <begin position="14"/>
        <end position="161"/>
    </location>
</feature>
<evidence type="ECO:0000313" key="2">
    <source>
        <dbReference type="EMBL" id="GAA5526435.1"/>
    </source>
</evidence>
<protein>
    <recommendedName>
        <fullName evidence="1">N-acetyltransferase domain-containing protein</fullName>
    </recommendedName>
</protein>
<sequence>MIYMPTTTTISNRISLRPATLADREPIVAWCNTLWNGHPDYIGDVWEYWLPQGHLYVGEMAGWPVPVVVLRLRVLSPTQAWFGGLRIHPELQGQGLGRELIDYSIAWAKSWGAATIGYMTERSNQRMHSMAEKLNFANVGFIEWYELNDLAPAQAEVLYDPSLVDLSQASNLQGQAGRYVYQWTVRNLDQAELERCAERQELYVLADRSGWMICEHDGFIAQIEGDLAAQTRLLAHARTLPECENLLTPVWQGSQQAQLMQQLNWRDTNEAYSLFELSLT</sequence>
<reference evidence="2 3" key="1">
    <citation type="submission" date="2024-02" db="EMBL/GenBank/DDBJ databases">
        <title>Herpetosiphon gulosus NBRC 112829.</title>
        <authorList>
            <person name="Ichikawa N."/>
            <person name="Katano-Makiyama Y."/>
            <person name="Hidaka K."/>
        </authorList>
    </citation>
    <scope>NUCLEOTIDE SEQUENCE [LARGE SCALE GENOMIC DNA]</scope>
    <source>
        <strain evidence="2 3">NBRC 112829</strain>
    </source>
</reference>
<dbReference type="EMBL" id="BAABRU010000001">
    <property type="protein sequence ID" value="GAA5526435.1"/>
    <property type="molecule type" value="Genomic_DNA"/>
</dbReference>
<gene>
    <name evidence="2" type="ORF">Hgul01_00207</name>
</gene>
<proteinExistence type="predicted"/>
<comment type="caution">
    <text evidence="2">The sequence shown here is derived from an EMBL/GenBank/DDBJ whole genome shotgun (WGS) entry which is preliminary data.</text>
</comment>
<dbReference type="InterPro" id="IPR016181">
    <property type="entry name" value="Acyl_CoA_acyltransferase"/>
</dbReference>
<accession>A0ABP9WWC0</accession>
<dbReference type="SUPFAM" id="SSF55729">
    <property type="entry name" value="Acyl-CoA N-acyltransferases (Nat)"/>
    <property type="match status" value="1"/>
</dbReference>
<name>A0ABP9WWC0_9CHLR</name>
<dbReference type="PROSITE" id="PS51186">
    <property type="entry name" value="GNAT"/>
    <property type="match status" value="1"/>
</dbReference>
<dbReference type="Gene3D" id="3.40.630.30">
    <property type="match status" value="1"/>
</dbReference>
<dbReference type="PANTHER" id="PTHR43072">
    <property type="entry name" value="N-ACETYLTRANSFERASE"/>
    <property type="match status" value="1"/>
</dbReference>
<dbReference type="Pfam" id="PF00583">
    <property type="entry name" value="Acetyltransf_1"/>
    <property type="match status" value="1"/>
</dbReference>
<dbReference type="InterPro" id="IPR000182">
    <property type="entry name" value="GNAT_dom"/>
</dbReference>